<dbReference type="Proteomes" id="UP000297703">
    <property type="component" value="Unassembled WGS sequence"/>
</dbReference>
<reference evidence="2 3" key="2">
    <citation type="submission" date="2019-04" db="EMBL/GenBank/DDBJ databases">
        <title>The genome sequence of big-headed turtle.</title>
        <authorList>
            <person name="Gong S."/>
        </authorList>
    </citation>
    <scope>NUCLEOTIDE SEQUENCE [LARGE SCALE GENOMIC DNA]</scope>
    <source>
        <strain evidence="2">DO16091913</strain>
        <tissue evidence="2">Muscle</tissue>
    </source>
</reference>
<name>A0A4D9EMA4_9SAUR</name>
<comment type="caution">
    <text evidence="2">The sequence shown here is derived from an EMBL/GenBank/DDBJ whole genome shotgun (WGS) entry which is preliminary data.</text>
</comment>
<protein>
    <submittedName>
        <fullName evidence="2">Vesicle transport protein USE1</fullName>
    </submittedName>
</protein>
<keyword evidence="3" id="KW-1185">Reference proteome</keyword>
<accession>A0A4D9EMA4</accession>
<reference evidence="2 3" key="1">
    <citation type="submission" date="2019-04" db="EMBL/GenBank/DDBJ databases">
        <title>Draft genome of the big-headed turtle Platysternon megacephalum.</title>
        <authorList>
            <person name="Gong S."/>
        </authorList>
    </citation>
    <scope>NUCLEOTIDE SEQUENCE [LARGE SCALE GENOMIC DNA]</scope>
    <source>
        <strain evidence="2">DO16091913</strain>
        <tissue evidence="2">Muscle</tissue>
    </source>
</reference>
<gene>
    <name evidence="2" type="ORF">DR999_PMT09840</name>
</gene>
<evidence type="ECO:0000256" key="1">
    <source>
        <dbReference type="SAM" id="SignalP"/>
    </source>
</evidence>
<proteinExistence type="predicted"/>
<dbReference type="AlphaFoldDB" id="A0A4D9EMA4"/>
<sequence>MLLYGYFLLPFCGLLSGSEITLLYWTPPKLPSHKSPYTAGSLHSSPLNQGTKHMGVVLLHSTAALVLTHISSSVPNMLSVAICHFPSEYPPLPALQTPLGEGEGSILLLRTLGW</sequence>
<evidence type="ECO:0000313" key="3">
    <source>
        <dbReference type="Proteomes" id="UP000297703"/>
    </source>
</evidence>
<evidence type="ECO:0000313" key="2">
    <source>
        <dbReference type="EMBL" id="TFK07164.1"/>
    </source>
</evidence>
<organism evidence="2 3">
    <name type="scientific">Platysternon megacephalum</name>
    <name type="common">big-headed turtle</name>
    <dbReference type="NCBI Taxonomy" id="55544"/>
    <lineage>
        <taxon>Eukaryota</taxon>
        <taxon>Metazoa</taxon>
        <taxon>Chordata</taxon>
        <taxon>Craniata</taxon>
        <taxon>Vertebrata</taxon>
        <taxon>Euteleostomi</taxon>
        <taxon>Archelosauria</taxon>
        <taxon>Testudinata</taxon>
        <taxon>Testudines</taxon>
        <taxon>Cryptodira</taxon>
        <taxon>Durocryptodira</taxon>
        <taxon>Testudinoidea</taxon>
        <taxon>Platysternidae</taxon>
        <taxon>Platysternon</taxon>
    </lineage>
</organism>
<dbReference type="EMBL" id="QXTE01000087">
    <property type="protein sequence ID" value="TFK07164.1"/>
    <property type="molecule type" value="Genomic_DNA"/>
</dbReference>
<feature type="signal peptide" evidence="1">
    <location>
        <begin position="1"/>
        <end position="17"/>
    </location>
</feature>
<feature type="chain" id="PRO_5020021958" evidence="1">
    <location>
        <begin position="18"/>
        <end position="114"/>
    </location>
</feature>
<keyword evidence="1" id="KW-0732">Signal</keyword>